<accession>A0ABY6B249</accession>
<dbReference type="InterPro" id="IPR010126">
    <property type="entry name" value="Esterase_phb"/>
</dbReference>
<dbReference type="SUPFAM" id="SSF53474">
    <property type="entry name" value="alpha/beta-Hydrolases"/>
    <property type="match status" value="1"/>
</dbReference>
<organism evidence="4 5">
    <name type="scientific">Roseateles amylovorans</name>
    <dbReference type="NCBI Taxonomy" id="2978473"/>
    <lineage>
        <taxon>Bacteria</taxon>
        <taxon>Pseudomonadati</taxon>
        <taxon>Pseudomonadota</taxon>
        <taxon>Betaproteobacteria</taxon>
        <taxon>Burkholderiales</taxon>
        <taxon>Sphaerotilaceae</taxon>
        <taxon>Roseateles</taxon>
    </lineage>
</organism>
<reference evidence="4" key="1">
    <citation type="submission" date="2022-10" db="EMBL/GenBank/DDBJ databases">
        <title>Characterization and whole genome sequencing of a new Roseateles species, isolated from fresh water.</title>
        <authorList>
            <person name="Guliayeva D.Y."/>
            <person name="Akhremchuk A.E."/>
            <person name="Sikolenko M.A."/>
            <person name="Valentovich L.N."/>
            <person name="Sidarenka A.V."/>
        </authorList>
    </citation>
    <scope>NUCLEOTIDE SEQUENCE</scope>
    <source>
        <strain evidence="4">BIM B-1768</strain>
    </source>
</reference>
<dbReference type="Gene3D" id="3.40.50.1820">
    <property type="entry name" value="alpha/beta hydrolase"/>
    <property type="match status" value="1"/>
</dbReference>
<sequence>MAKRSAAASLRTAWQRGMRAMTRQVVRAMKTAAQTGTSAGAKSPALARAVTAGAAKKRTIARPPPGPGEWIAGMATIGTGVRRFRLYRPPGVAPGERLPLLVMLHGCGQDAEGFARSTRMNRVAGRERFLVLYPEQSRLANPQSCWNWFEIESGRAMGEAALILGAIDQVCLLHGADRARVAVAGLSAGAGMAALLAAWHPERFKAVVMHSGVPPGVAHSATSAWRAMKGQHLRAALNAAEPSIDPAASGASNGGANETSGTAPRARPPLLVIHGGGDRVVVPGNGLAAAMQWALAAGAPTQRSRAVRRGRRHPMTVTDFKRGARTAATLVEIEGLGHAWSGGAAKEPFSDADGPDASRMVWRFVAKQLRT</sequence>
<feature type="region of interest" description="Disordered" evidence="3">
    <location>
        <begin position="244"/>
        <end position="266"/>
    </location>
</feature>
<name>A0ABY6B249_9BURK</name>
<protein>
    <submittedName>
        <fullName evidence="4">PHB depolymerase family esterase</fullName>
    </submittedName>
</protein>
<keyword evidence="1" id="KW-0732">Signal</keyword>
<keyword evidence="5" id="KW-1185">Reference proteome</keyword>
<evidence type="ECO:0000313" key="4">
    <source>
        <dbReference type="EMBL" id="UXH78992.1"/>
    </source>
</evidence>
<gene>
    <name evidence="4" type="ORF">N4261_03375</name>
</gene>
<dbReference type="InterPro" id="IPR029058">
    <property type="entry name" value="AB_hydrolase_fold"/>
</dbReference>
<dbReference type="Proteomes" id="UP001064933">
    <property type="component" value="Chromosome"/>
</dbReference>
<dbReference type="Pfam" id="PF10503">
    <property type="entry name" value="Esterase_PHB"/>
    <property type="match status" value="1"/>
</dbReference>
<feature type="compositionally biased region" description="Low complexity" evidence="3">
    <location>
        <begin position="247"/>
        <end position="257"/>
    </location>
</feature>
<proteinExistence type="predicted"/>
<dbReference type="PANTHER" id="PTHR43037">
    <property type="entry name" value="UNNAMED PRODUCT-RELATED"/>
    <property type="match status" value="1"/>
</dbReference>
<dbReference type="PANTHER" id="PTHR43037:SF1">
    <property type="entry name" value="BLL1128 PROTEIN"/>
    <property type="match status" value="1"/>
</dbReference>
<evidence type="ECO:0000256" key="2">
    <source>
        <dbReference type="ARBA" id="ARBA00022801"/>
    </source>
</evidence>
<evidence type="ECO:0000256" key="3">
    <source>
        <dbReference type="SAM" id="MobiDB-lite"/>
    </source>
</evidence>
<evidence type="ECO:0000313" key="5">
    <source>
        <dbReference type="Proteomes" id="UP001064933"/>
    </source>
</evidence>
<evidence type="ECO:0000256" key="1">
    <source>
        <dbReference type="ARBA" id="ARBA00022729"/>
    </source>
</evidence>
<dbReference type="EMBL" id="CP104562">
    <property type="protein sequence ID" value="UXH78992.1"/>
    <property type="molecule type" value="Genomic_DNA"/>
</dbReference>
<dbReference type="RefSeq" id="WP_261758812.1">
    <property type="nucleotide sequence ID" value="NZ_CP104562.2"/>
</dbReference>
<dbReference type="InterPro" id="IPR050955">
    <property type="entry name" value="Plant_Biomass_Hydrol_Est"/>
</dbReference>
<keyword evidence="2" id="KW-0378">Hydrolase</keyword>